<evidence type="ECO:0000256" key="5">
    <source>
        <dbReference type="ARBA" id="ARBA00022490"/>
    </source>
</evidence>
<keyword evidence="7 11" id="KW-0808">Transferase</keyword>
<dbReference type="PANTHER" id="PTHR21210">
    <property type="entry name" value="TRNA (URACIL-O(2)-)-METHYLTRANSFERASE-RELATED"/>
    <property type="match status" value="1"/>
</dbReference>
<organism evidence="13 14">
    <name type="scientific">Teratosphaeria nubilosa</name>
    <dbReference type="NCBI Taxonomy" id="161662"/>
    <lineage>
        <taxon>Eukaryota</taxon>
        <taxon>Fungi</taxon>
        <taxon>Dikarya</taxon>
        <taxon>Ascomycota</taxon>
        <taxon>Pezizomycotina</taxon>
        <taxon>Dothideomycetes</taxon>
        <taxon>Dothideomycetidae</taxon>
        <taxon>Mycosphaerellales</taxon>
        <taxon>Teratosphaeriaceae</taxon>
        <taxon>Teratosphaeria</taxon>
    </lineage>
</organism>
<evidence type="ECO:0000256" key="6">
    <source>
        <dbReference type="ARBA" id="ARBA00022603"/>
    </source>
</evidence>
<comment type="subcellular location">
    <subcellularLocation>
        <location evidence="1 11">Cytoplasm</location>
    </subcellularLocation>
</comment>
<dbReference type="InterPro" id="IPR011671">
    <property type="entry name" value="tRNA_uracil_MeTrfase"/>
</dbReference>
<keyword evidence="14" id="KW-1185">Reference proteome</keyword>
<comment type="similarity">
    <text evidence="2 11">Belongs to the TRM44 family.</text>
</comment>
<reference evidence="13" key="1">
    <citation type="journal article" date="2020" name="Stud. Mycol.">
        <title>101 Dothideomycetes genomes: a test case for predicting lifestyles and emergence of pathogens.</title>
        <authorList>
            <person name="Haridas S."/>
            <person name="Albert R."/>
            <person name="Binder M."/>
            <person name="Bloem J."/>
            <person name="Labutti K."/>
            <person name="Salamov A."/>
            <person name="Andreopoulos B."/>
            <person name="Baker S."/>
            <person name="Barry K."/>
            <person name="Bills G."/>
            <person name="Bluhm B."/>
            <person name="Cannon C."/>
            <person name="Castanera R."/>
            <person name="Culley D."/>
            <person name="Daum C."/>
            <person name="Ezra D."/>
            <person name="Gonzalez J."/>
            <person name="Henrissat B."/>
            <person name="Kuo A."/>
            <person name="Liang C."/>
            <person name="Lipzen A."/>
            <person name="Lutzoni F."/>
            <person name="Magnuson J."/>
            <person name="Mondo S."/>
            <person name="Nolan M."/>
            <person name="Ohm R."/>
            <person name="Pangilinan J."/>
            <person name="Park H.-J."/>
            <person name="Ramirez L."/>
            <person name="Alfaro M."/>
            <person name="Sun H."/>
            <person name="Tritt A."/>
            <person name="Yoshinaga Y."/>
            <person name="Zwiers L.-H."/>
            <person name="Turgeon B."/>
            <person name="Goodwin S."/>
            <person name="Spatafora J."/>
            <person name="Crous P."/>
            <person name="Grigoriev I."/>
        </authorList>
    </citation>
    <scope>NUCLEOTIDE SEQUENCE</scope>
    <source>
        <strain evidence="13">CBS 116005</strain>
    </source>
</reference>
<evidence type="ECO:0000313" key="13">
    <source>
        <dbReference type="EMBL" id="KAF2763821.1"/>
    </source>
</evidence>
<sequence length="575" mass="63707">MAGNPEAATQAHSNSEAELNNAPSKFQPQDCSNAAPKIALPDEIWVTVLESPCTFPPSLFEVVMLNLIKNPNISSSLLFRADILYDSGESADLKNNGQSNGVEHHVEPTNMPDYSLLRSMIRKLIPRNPQLDRPIRQTCYFFHKVEQHAEHNIVMYVPHVDRPEDMPFYHPAVAKLAFQHTWDHSANTGMVSLSYSLFSGTTLSTKLERTALKLLQTIHKHGQGQLAGYEKRVHLDRIIPQKRYQDTYAELKAKYGRQLSEQWVEVTDPGKHVFEDIGIAAYLIELWRDMYLPPSRNASQPANTSSSKPPFPGFLDLGCGNGLLTHILLTTGYPGTGIDARARKTWSIYPQPTHSNLHQRLLVPQILQPLTTSTTKTWHNGLLPPGTFIISNHADELTAWTPLLAYLNDSAFLAIPCCSHDLSGARFRAPAATKGGGRQPAAVPRLPQQQQQEEELKGAEKVVTGKQVPETGSLKCTEAQKKMPSAYSSLCSYVTSLAEDVGFEAERDVLRIPSTRNQCILGRRRRGGDVSPDLATKQQDVAAIVEAELNKSIVVVGAEWIERAAKLSRKPASGH</sequence>
<evidence type="ECO:0000256" key="4">
    <source>
        <dbReference type="ARBA" id="ARBA00017788"/>
    </source>
</evidence>
<evidence type="ECO:0000256" key="2">
    <source>
        <dbReference type="ARBA" id="ARBA00009056"/>
    </source>
</evidence>
<evidence type="ECO:0000313" key="14">
    <source>
        <dbReference type="Proteomes" id="UP000799436"/>
    </source>
</evidence>
<feature type="compositionally biased region" description="Polar residues" evidence="12">
    <location>
        <begin position="10"/>
        <end position="28"/>
    </location>
</feature>
<dbReference type="GO" id="GO:0005737">
    <property type="term" value="C:cytoplasm"/>
    <property type="evidence" value="ECO:0007669"/>
    <property type="project" value="UniProtKB-SubCell"/>
</dbReference>
<evidence type="ECO:0000256" key="3">
    <source>
        <dbReference type="ARBA" id="ARBA00012795"/>
    </source>
</evidence>
<evidence type="ECO:0000256" key="7">
    <source>
        <dbReference type="ARBA" id="ARBA00022679"/>
    </source>
</evidence>
<evidence type="ECO:0000256" key="9">
    <source>
        <dbReference type="ARBA" id="ARBA00022694"/>
    </source>
</evidence>
<accession>A0A6G1KT61</accession>
<dbReference type="EMBL" id="ML995960">
    <property type="protein sequence ID" value="KAF2763821.1"/>
    <property type="molecule type" value="Genomic_DNA"/>
</dbReference>
<dbReference type="OrthoDB" id="10047021at2759"/>
<comment type="function">
    <text evidence="11">Adenosyl-L-methionine (AdoMet)-dependent tRNA (uracil-O(2)-)-methyltransferase.</text>
</comment>
<comment type="catalytic activity">
    <reaction evidence="10 11">
        <text>uridine(44) in tRNA(Ser) + S-adenosyl-L-methionine = 2'-O-methyluridine(44) in tRNA(Ser) + S-adenosyl-L-homocysteine + H(+)</text>
        <dbReference type="Rhea" id="RHEA:43100"/>
        <dbReference type="Rhea" id="RHEA-COMP:10339"/>
        <dbReference type="Rhea" id="RHEA-COMP:10340"/>
        <dbReference type="ChEBI" id="CHEBI:15378"/>
        <dbReference type="ChEBI" id="CHEBI:57856"/>
        <dbReference type="ChEBI" id="CHEBI:59789"/>
        <dbReference type="ChEBI" id="CHEBI:65315"/>
        <dbReference type="ChEBI" id="CHEBI:74478"/>
        <dbReference type="EC" id="2.1.1.211"/>
    </reaction>
</comment>
<protein>
    <recommendedName>
        <fullName evidence="4 11">tRNA (uracil-O(2)-)-methyltransferase</fullName>
        <ecNumber evidence="3 11">2.1.1.211</ecNumber>
    </recommendedName>
</protein>
<keyword evidence="5 11" id="KW-0963">Cytoplasm</keyword>
<feature type="region of interest" description="Disordered" evidence="12">
    <location>
        <begin position="430"/>
        <end position="450"/>
    </location>
</feature>
<dbReference type="EC" id="2.1.1.211" evidence="3 11"/>
<evidence type="ECO:0000256" key="12">
    <source>
        <dbReference type="SAM" id="MobiDB-lite"/>
    </source>
</evidence>
<gene>
    <name evidence="13" type="ORF">EJ03DRAFT_392400</name>
</gene>
<evidence type="ECO:0000256" key="1">
    <source>
        <dbReference type="ARBA" id="ARBA00004496"/>
    </source>
</evidence>
<dbReference type="AlphaFoldDB" id="A0A6G1KT61"/>
<dbReference type="Pfam" id="PF07757">
    <property type="entry name" value="AdoMet_MTase"/>
    <property type="match status" value="1"/>
</dbReference>
<dbReference type="GO" id="GO:0141101">
    <property type="term" value="F:tRNA(Ser) (uridine(44)-2'-O-)-methyltransferase activity"/>
    <property type="evidence" value="ECO:0007669"/>
    <property type="project" value="UniProtKB-EC"/>
</dbReference>
<keyword evidence="8 11" id="KW-0949">S-adenosyl-L-methionine</keyword>
<keyword evidence="9 11" id="KW-0819">tRNA processing</keyword>
<evidence type="ECO:0000256" key="8">
    <source>
        <dbReference type="ARBA" id="ARBA00022691"/>
    </source>
</evidence>
<feature type="region of interest" description="Disordered" evidence="12">
    <location>
        <begin position="1"/>
        <end position="28"/>
    </location>
</feature>
<dbReference type="PANTHER" id="PTHR21210:SF0">
    <property type="entry name" value="TRNA (URACIL-O(2)-)-METHYLTRANSFERASE-RELATED"/>
    <property type="match status" value="1"/>
</dbReference>
<evidence type="ECO:0000256" key="10">
    <source>
        <dbReference type="ARBA" id="ARBA00047957"/>
    </source>
</evidence>
<dbReference type="Proteomes" id="UP000799436">
    <property type="component" value="Unassembled WGS sequence"/>
</dbReference>
<dbReference type="GO" id="GO:0030488">
    <property type="term" value="P:tRNA methylation"/>
    <property type="evidence" value="ECO:0007669"/>
    <property type="project" value="UniProtKB-UniRule"/>
</dbReference>
<name>A0A6G1KT61_9PEZI</name>
<keyword evidence="6 11" id="KW-0489">Methyltransferase</keyword>
<evidence type="ECO:0000256" key="11">
    <source>
        <dbReference type="RuleBase" id="RU368004"/>
    </source>
</evidence>
<proteinExistence type="inferred from homology"/>